<evidence type="ECO:0000313" key="3">
    <source>
        <dbReference type="Proteomes" id="UP001634394"/>
    </source>
</evidence>
<dbReference type="SMART" id="SM00198">
    <property type="entry name" value="SCP"/>
    <property type="match status" value="1"/>
</dbReference>
<dbReference type="PRINTS" id="PR00837">
    <property type="entry name" value="V5TPXLIKE"/>
</dbReference>
<dbReference type="InterPro" id="IPR014044">
    <property type="entry name" value="CAP_dom"/>
</dbReference>
<comment type="caution">
    <text evidence="2">The sequence shown here is derived from an EMBL/GenBank/DDBJ whole genome shotgun (WGS) entry which is preliminary data.</text>
</comment>
<dbReference type="EMBL" id="JBJQND010000007">
    <property type="protein sequence ID" value="KAL3870850.1"/>
    <property type="molecule type" value="Genomic_DNA"/>
</dbReference>
<evidence type="ECO:0000313" key="2">
    <source>
        <dbReference type="EMBL" id="KAL3870850.1"/>
    </source>
</evidence>
<sequence>MRRITHPCREREKKALSWGPLHSFSLRTQRKLKRISCSLDRLQDNLRFEQIKITQDLEQNVNRVNDTVQYDINDVKARVTALEKLIILKRMKSSPIATNLNNLVPDNVRLGIKVGTPWPVPSNSNQFRKASSLDALDEHRQSSLHLDWDDMGSGQSDAIKQPGLRKEGRVKKTSASEEALYSECDLASSYKSVSENEFDALLNLQLLLSDLNDDWKSELTQHMSNSWCLPEKEQKEKFKSRIIKFHAFRQEVFIAHNCYRRFHNSSELCLADDLTRHAQEWANDLASKGYPLYSELTDRGENVVNVHIPDETNLSGFDVCRQWYEEGKLFNFSTPKWQKGTRHFTQMIWKSSTEIGIGIAKVQGQSRYIIVVHYRPPGNGNMPGEFLQNIKPPSLLK</sequence>
<dbReference type="FunFam" id="3.40.33.10:FF:000010">
    <property type="entry name" value="Predicted protein"/>
    <property type="match status" value="1"/>
</dbReference>
<evidence type="ECO:0000259" key="1">
    <source>
        <dbReference type="SMART" id="SM00198"/>
    </source>
</evidence>
<protein>
    <recommendedName>
        <fullName evidence="1">SCP domain-containing protein</fullName>
    </recommendedName>
</protein>
<dbReference type="InterPro" id="IPR001283">
    <property type="entry name" value="CRISP-related"/>
</dbReference>
<dbReference type="SUPFAM" id="SSF55797">
    <property type="entry name" value="PR-1-like"/>
    <property type="match status" value="1"/>
</dbReference>
<feature type="domain" description="SCP" evidence="1">
    <location>
        <begin position="247"/>
        <end position="384"/>
    </location>
</feature>
<dbReference type="InterPro" id="IPR034113">
    <property type="entry name" value="SCP_GAPR1-like"/>
</dbReference>
<dbReference type="CDD" id="cd05382">
    <property type="entry name" value="CAP_GAPR1-like"/>
    <property type="match status" value="1"/>
</dbReference>
<dbReference type="Proteomes" id="UP001634394">
    <property type="component" value="Unassembled WGS sequence"/>
</dbReference>
<name>A0ABD3WE83_SINWO</name>
<reference evidence="2 3" key="1">
    <citation type="submission" date="2024-11" db="EMBL/GenBank/DDBJ databases">
        <title>Chromosome-level genome assembly of the freshwater bivalve Anodonta woodiana.</title>
        <authorList>
            <person name="Chen X."/>
        </authorList>
    </citation>
    <scope>NUCLEOTIDE SEQUENCE [LARGE SCALE GENOMIC DNA]</scope>
    <source>
        <strain evidence="2">MN2024</strain>
        <tissue evidence="2">Gills</tissue>
    </source>
</reference>
<accession>A0ABD3WE83</accession>
<gene>
    <name evidence="2" type="ORF">ACJMK2_038885</name>
</gene>
<organism evidence="2 3">
    <name type="scientific">Sinanodonta woodiana</name>
    <name type="common">Chinese pond mussel</name>
    <name type="synonym">Anodonta woodiana</name>
    <dbReference type="NCBI Taxonomy" id="1069815"/>
    <lineage>
        <taxon>Eukaryota</taxon>
        <taxon>Metazoa</taxon>
        <taxon>Spiralia</taxon>
        <taxon>Lophotrochozoa</taxon>
        <taxon>Mollusca</taxon>
        <taxon>Bivalvia</taxon>
        <taxon>Autobranchia</taxon>
        <taxon>Heteroconchia</taxon>
        <taxon>Palaeoheterodonta</taxon>
        <taxon>Unionida</taxon>
        <taxon>Unionoidea</taxon>
        <taxon>Unionidae</taxon>
        <taxon>Unioninae</taxon>
        <taxon>Sinanodonta</taxon>
    </lineage>
</organism>
<dbReference type="Pfam" id="PF00188">
    <property type="entry name" value="CAP"/>
    <property type="match status" value="1"/>
</dbReference>
<dbReference type="InterPro" id="IPR035940">
    <property type="entry name" value="CAP_sf"/>
</dbReference>
<keyword evidence="3" id="KW-1185">Reference proteome</keyword>
<dbReference type="AlphaFoldDB" id="A0ABD3WE83"/>
<proteinExistence type="predicted"/>
<dbReference type="Gene3D" id="3.40.33.10">
    <property type="entry name" value="CAP"/>
    <property type="match status" value="1"/>
</dbReference>
<dbReference type="PANTHER" id="PTHR10334">
    <property type="entry name" value="CYSTEINE-RICH SECRETORY PROTEIN-RELATED"/>
    <property type="match status" value="1"/>
</dbReference>